<sequence length="115" mass="13044">MPLENLAKVLGPTVVGTASKLTHLQQQTGGSDCHSYHYMEASKQVEILYALLTLDNNYWTTFYNWQPDNPLIQQNNQGCLGSITPHGTSTTIKRRPPINQRYGLEPVTEPNHRMY</sequence>
<accession>A0A1I8C255</accession>
<reference evidence="2" key="1">
    <citation type="submission" date="2016-11" db="UniProtKB">
        <authorList>
            <consortium name="WormBaseParasite"/>
        </authorList>
    </citation>
    <scope>IDENTIFICATION</scope>
</reference>
<dbReference type="WBParaSite" id="MhA1_Contig914.frz3.gene30">
    <property type="protein sequence ID" value="MhA1_Contig914.frz3.gene30"/>
    <property type="gene ID" value="MhA1_Contig914.frz3.gene30"/>
</dbReference>
<dbReference type="Proteomes" id="UP000095281">
    <property type="component" value="Unplaced"/>
</dbReference>
<keyword evidence="1" id="KW-1185">Reference proteome</keyword>
<evidence type="ECO:0000313" key="2">
    <source>
        <dbReference type="WBParaSite" id="MhA1_Contig914.frz3.gene30"/>
    </source>
</evidence>
<protein>
    <submittedName>
        <fullName evidence="2">Uncharacterized protein</fullName>
    </submittedName>
</protein>
<name>A0A1I8C255_MELHA</name>
<dbReference type="AlphaFoldDB" id="A0A1I8C255"/>
<proteinExistence type="predicted"/>
<evidence type="ECO:0000313" key="1">
    <source>
        <dbReference type="Proteomes" id="UP000095281"/>
    </source>
</evidence>
<organism evidence="1 2">
    <name type="scientific">Meloidogyne hapla</name>
    <name type="common">Root-knot nematode worm</name>
    <dbReference type="NCBI Taxonomy" id="6305"/>
    <lineage>
        <taxon>Eukaryota</taxon>
        <taxon>Metazoa</taxon>
        <taxon>Ecdysozoa</taxon>
        <taxon>Nematoda</taxon>
        <taxon>Chromadorea</taxon>
        <taxon>Rhabditida</taxon>
        <taxon>Tylenchina</taxon>
        <taxon>Tylenchomorpha</taxon>
        <taxon>Tylenchoidea</taxon>
        <taxon>Meloidogynidae</taxon>
        <taxon>Meloidogyninae</taxon>
        <taxon>Meloidogyne</taxon>
    </lineage>
</organism>